<gene>
    <name evidence="2" type="ORF">POCTA_138.1.T0150187</name>
</gene>
<evidence type="ECO:0000313" key="2">
    <source>
        <dbReference type="EMBL" id="CAD8143737.1"/>
    </source>
</evidence>
<sequence length="66" mass="7960">MHQKFQTDTAKKTEDNSNYYVANKDMSKKKKDREIGSIYRQQKCKDRFNKYKILQHTKECNARNQG</sequence>
<dbReference type="EMBL" id="CAJJDP010000015">
    <property type="protein sequence ID" value="CAD8143737.1"/>
    <property type="molecule type" value="Genomic_DNA"/>
</dbReference>
<organism evidence="2 3">
    <name type="scientific">Paramecium octaurelia</name>
    <dbReference type="NCBI Taxonomy" id="43137"/>
    <lineage>
        <taxon>Eukaryota</taxon>
        <taxon>Sar</taxon>
        <taxon>Alveolata</taxon>
        <taxon>Ciliophora</taxon>
        <taxon>Intramacronucleata</taxon>
        <taxon>Oligohymenophorea</taxon>
        <taxon>Peniculida</taxon>
        <taxon>Parameciidae</taxon>
        <taxon>Paramecium</taxon>
    </lineage>
</organism>
<evidence type="ECO:0000313" key="3">
    <source>
        <dbReference type="Proteomes" id="UP000683925"/>
    </source>
</evidence>
<name>A0A8S1SWZ0_PAROT</name>
<dbReference type="AlphaFoldDB" id="A0A8S1SWZ0"/>
<evidence type="ECO:0000256" key="1">
    <source>
        <dbReference type="SAM" id="MobiDB-lite"/>
    </source>
</evidence>
<dbReference type="Proteomes" id="UP000683925">
    <property type="component" value="Unassembled WGS sequence"/>
</dbReference>
<proteinExistence type="predicted"/>
<reference evidence="2" key="1">
    <citation type="submission" date="2021-01" db="EMBL/GenBank/DDBJ databases">
        <authorList>
            <consortium name="Genoscope - CEA"/>
            <person name="William W."/>
        </authorList>
    </citation>
    <scope>NUCLEOTIDE SEQUENCE</scope>
</reference>
<keyword evidence="3" id="KW-1185">Reference proteome</keyword>
<protein>
    <submittedName>
        <fullName evidence="2">Uncharacterized protein</fullName>
    </submittedName>
</protein>
<comment type="caution">
    <text evidence="2">The sequence shown here is derived from an EMBL/GenBank/DDBJ whole genome shotgun (WGS) entry which is preliminary data.</text>
</comment>
<accession>A0A8S1SWZ0</accession>
<feature type="region of interest" description="Disordered" evidence="1">
    <location>
        <begin position="1"/>
        <end position="34"/>
    </location>
</feature>